<dbReference type="RefSeq" id="WP_154772550.1">
    <property type="nucleotide sequence ID" value="NZ_WLYL01000013.1"/>
</dbReference>
<evidence type="ECO:0000313" key="1">
    <source>
        <dbReference type="EMBL" id="MTD10936.1"/>
    </source>
</evidence>
<name>A0A6L6GES2_9GAMM</name>
<gene>
    <name evidence="1" type="ORF">GIX10_05680</name>
</gene>
<dbReference type="Proteomes" id="UP000473854">
    <property type="component" value="Unassembled WGS sequence"/>
</dbReference>
<sequence>MKLKDAFDYILDKNNALSGFNAYMIGVAYEDNDSFLFVNLTIDDEEIENNTLYYHAHVTSGKIQSSEGEEDFYSGETIEDLLDQLPSIASDLSYHVYKVDEDVLGLSSEYTLKALFPRLPNPDIHDLDDFKVEAIKLVSMLNH</sequence>
<proteinExistence type="predicted"/>
<protein>
    <submittedName>
        <fullName evidence="1">Uncharacterized protein</fullName>
    </submittedName>
</protein>
<reference evidence="1 2" key="1">
    <citation type="submission" date="2019-11" db="EMBL/GenBank/DDBJ databases">
        <authorList>
            <person name="An D."/>
        </authorList>
    </citation>
    <scope>NUCLEOTIDE SEQUENCE [LARGE SCALE GENOMIC DNA]</scope>
    <source>
        <strain evidence="1 2">YIM 103518</strain>
    </source>
</reference>
<dbReference type="AlphaFoldDB" id="A0A6L6GES2"/>
<comment type="caution">
    <text evidence="1">The sequence shown here is derived from an EMBL/GenBank/DDBJ whole genome shotgun (WGS) entry which is preliminary data.</text>
</comment>
<dbReference type="EMBL" id="WLYL01000013">
    <property type="protein sequence ID" value="MTD10936.1"/>
    <property type="molecule type" value="Genomic_DNA"/>
</dbReference>
<organism evidence="1 2">
    <name type="scientific">Acinetobacter faecalis</name>
    <dbReference type="NCBI Taxonomy" id="2665161"/>
    <lineage>
        <taxon>Bacteria</taxon>
        <taxon>Pseudomonadati</taxon>
        <taxon>Pseudomonadota</taxon>
        <taxon>Gammaproteobacteria</taxon>
        <taxon>Moraxellales</taxon>
        <taxon>Moraxellaceae</taxon>
        <taxon>Acinetobacter</taxon>
    </lineage>
</organism>
<evidence type="ECO:0000313" key="2">
    <source>
        <dbReference type="Proteomes" id="UP000473854"/>
    </source>
</evidence>
<accession>A0A6L6GES2</accession>